<proteinExistence type="predicted"/>
<dbReference type="Pfam" id="PF26130">
    <property type="entry name" value="PB1-like"/>
    <property type="match status" value="1"/>
</dbReference>
<organism evidence="3 4">
    <name type="scientific">Microthlaspi erraticum</name>
    <dbReference type="NCBI Taxonomy" id="1685480"/>
    <lineage>
        <taxon>Eukaryota</taxon>
        <taxon>Viridiplantae</taxon>
        <taxon>Streptophyta</taxon>
        <taxon>Embryophyta</taxon>
        <taxon>Tracheophyta</taxon>
        <taxon>Spermatophyta</taxon>
        <taxon>Magnoliopsida</taxon>
        <taxon>eudicotyledons</taxon>
        <taxon>Gunneridae</taxon>
        <taxon>Pentapetalae</taxon>
        <taxon>rosids</taxon>
        <taxon>malvids</taxon>
        <taxon>Brassicales</taxon>
        <taxon>Brassicaceae</taxon>
        <taxon>Coluteocarpeae</taxon>
        <taxon>Microthlaspi</taxon>
    </lineage>
</organism>
<protein>
    <recommendedName>
        <fullName evidence="2">PB1-like domain-containing protein</fullName>
    </recommendedName>
</protein>
<sequence>MSDSETIKVNLYQGGLVEYKDKTFTYNGGSVKEGIVIDLDFMTWSMFDAFCEDNKLGGGLVEHTWYKLPQEDIGLVRPIFERTSDEEIHKMCMLAKTVGGVNIFIEKSVLASGENEGAKDEGEECDDNAPENADGNQAEGEEVVEDGKYDIRFQAFRDELGK</sequence>
<evidence type="ECO:0000256" key="1">
    <source>
        <dbReference type="SAM" id="MobiDB-lite"/>
    </source>
</evidence>
<accession>A0A6D2HSW6</accession>
<reference evidence="3" key="1">
    <citation type="submission" date="2020-01" db="EMBL/GenBank/DDBJ databases">
        <authorList>
            <person name="Mishra B."/>
        </authorList>
    </citation>
    <scope>NUCLEOTIDE SEQUENCE [LARGE SCALE GENOMIC DNA]</scope>
</reference>
<evidence type="ECO:0000313" key="4">
    <source>
        <dbReference type="Proteomes" id="UP000467841"/>
    </source>
</evidence>
<feature type="region of interest" description="Disordered" evidence="1">
    <location>
        <begin position="114"/>
        <end position="144"/>
    </location>
</feature>
<dbReference type="InterPro" id="IPR058594">
    <property type="entry name" value="PB1-like_dom_pln"/>
</dbReference>
<feature type="domain" description="PB1-like" evidence="2">
    <location>
        <begin position="8"/>
        <end position="105"/>
    </location>
</feature>
<comment type="caution">
    <text evidence="3">The sequence shown here is derived from an EMBL/GenBank/DDBJ whole genome shotgun (WGS) entry which is preliminary data.</text>
</comment>
<dbReference type="OrthoDB" id="1112841at2759"/>
<keyword evidence="4" id="KW-1185">Reference proteome</keyword>
<evidence type="ECO:0000259" key="2">
    <source>
        <dbReference type="Pfam" id="PF26130"/>
    </source>
</evidence>
<dbReference type="AlphaFoldDB" id="A0A6D2HSW6"/>
<dbReference type="Proteomes" id="UP000467841">
    <property type="component" value="Unassembled WGS sequence"/>
</dbReference>
<name>A0A6D2HSW6_9BRAS</name>
<gene>
    <name evidence="3" type="ORF">MERR_LOCUS4986</name>
</gene>
<evidence type="ECO:0000313" key="3">
    <source>
        <dbReference type="EMBL" id="CAA7017751.1"/>
    </source>
</evidence>
<dbReference type="EMBL" id="CACVBM020000333">
    <property type="protein sequence ID" value="CAA7017751.1"/>
    <property type="molecule type" value="Genomic_DNA"/>
</dbReference>